<feature type="compositionally biased region" description="Acidic residues" evidence="2">
    <location>
        <begin position="104"/>
        <end position="115"/>
    </location>
</feature>
<evidence type="ECO:0000313" key="4">
    <source>
        <dbReference type="EMBL" id="GFH57796.1"/>
    </source>
</evidence>
<dbReference type="PANTHER" id="PTHR43108:SF6">
    <property type="entry name" value="N-SULPHOGLUCOSAMINE SULPHOHYDROLASE"/>
    <property type="match status" value="1"/>
</dbReference>
<evidence type="ECO:0000313" key="5">
    <source>
        <dbReference type="Proteomes" id="UP001054902"/>
    </source>
</evidence>
<evidence type="ECO:0000259" key="3">
    <source>
        <dbReference type="Pfam" id="PF00884"/>
    </source>
</evidence>
<sequence>MSNRGTAMGCNGAKGNILLVFVACVLASLTTIFMTSTNVPYFRDAMNNSILNFNLRQDNTDDDVMQKEYKAAIEHKQKSNNGDEQDDDDVKPSLAKEKISVDPEKEEIQDDSQDDILDPRQMNVIVLFPDDWRWNSIGKENTLIKTPFLDSLADEGMRFRENAVTTSICWQSRATLFSGQWASRHQSYKLKCPHFARGTHWNHSWPAIMQRNGYYTGHIGKWQYHSNNDNRFDWSSYFEGKHVFRKNGKDIAAEDFAKNETIRFLRERPKDKPFAATVAFYPPKPVGNSNVPGGQWTPKKEVRAQYNDTVVPEPYNHTEAFKLLPEFLQHERTAARARWKFRYSTPHHYQEAMKNIYALITQVDQACREIVDEIKKQGLYNNTMIIFSTDNGMFHSAHGLAGKWYPYSESIKVPLIIYDPRMPKEKVGKVDDSFTLNVDLAETILGAAGLKPDKVMQGRDISDLYLPKIRNGKTILERKPWRDEFFYEFTFMNDAFIPSSNALVRKRWKLIDWYNHNQTQLFDLENDPLELKDVKDDPANVNIMNEMKKRLIELRESLREKEKECGRGDYGPTSIDPDLLVVANITNVTKANR</sequence>
<gene>
    <name evidence="4" type="ORF">CTEN210_14273</name>
</gene>
<dbReference type="EMBL" id="BLLK01000058">
    <property type="protein sequence ID" value="GFH57796.1"/>
    <property type="molecule type" value="Genomic_DNA"/>
</dbReference>
<evidence type="ECO:0000256" key="2">
    <source>
        <dbReference type="SAM" id="MobiDB-lite"/>
    </source>
</evidence>
<dbReference type="InterPro" id="IPR000917">
    <property type="entry name" value="Sulfatase_N"/>
</dbReference>
<organism evidence="4 5">
    <name type="scientific">Chaetoceros tenuissimus</name>
    <dbReference type="NCBI Taxonomy" id="426638"/>
    <lineage>
        <taxon>Eukaryota</taxon>
        <taxon>Sar</taxon>
        <taxon>Stramenopiles</taxon>
        <taxon>Ochrophyta</taxon>
        <taxon>Bacillariophyta</taxon>
        <taxon>Coscinodiscophyceae</taxon>
        <taxon>Chaetocerotophycidae</taxon>
        <taxon>Chaetocerotales</taxon>
        <taxon>Chaetocerotaceae</taxon>
        <taxon>Chaetoceros</taxon>
    </lineage>
</organism>
<dbReference type="Proteomes" id="UP001054902">
    <property type="component" value="Unassembled WGS sequence"/>
</dbReference>
<accession>A0AAD3HC45</accession>
<evidence type="ECO:0000256" key="1">
    <source>
        <dbReference type="ARBA" id="ARBA00008779"/>
    </source>
</evidence>
<dbReference type="PANTHER" id="PTHR43108">
    <property type="entry name" value="N-ACETYLGLUCOSAMINE-6-SULFATASE FAMILY MEMBER"/>
    <property type="match status" value="1"/>
</dbReference>
<dbReference type="InterPro" id="IPR017850">
    <property type="entry name" value="Alkaline_phosphatase_core_sf"/>
</dbReference>
<comment type="caution">
    <text evidence="4">The sequence shown here is derived from an EMBL/GenBank/DDBJ whole genome shotgun (WGS) entry which is preliminary data.</text>
</comment>
<dbReference type="SUPFAM" id="SSF53649">
    <property type="entry name" value="Alkaline phosphatase-like"/>
    <property type="match status" value="1"/>
</dbReference>
<name>A0AAD3HC45_9STRA</name>
<dbReference type="AlphaFoldDB" id="A0AAD3HC45"/>
<feature type="region of interest" description="Disordered" evidence="2">
    <location>
        <begin position="74"/>
        <end position="115"/>
    </location>
</feature>
<reference evidence="4 5" key="1">
    <citation type="journal article" date="2021" name="Sci. Rep.">
        <title>The genome of the diatom Chaetoceros tenuissimus carries an ancient integrated fragment of an extant virus.</title>
        <authorList>
            <person name="Hongo Y."/>
            <person name="Kimura K."/>
            <person name="Takaki Y."/>
            <person name="Yoshida Y."/>
            <person name="Baba S."/>
            <person name="Kobayashi G."/>
            <person name="Nagasaki K."/>
            <person name="Hano T."/>
            <person name="Tomaru Y."/>
        </authorList>
    </citation>
    <scope>NUCLEOTIDE SEQUENCE [LARGE SCALE GENOMIC DNA]</scope>
    <source>
        <strain evidence="4 5">NIES-3715</strain>
    </source>
</reference>
<keyword evidence="5" id="KW-1185">Reference proteome</keyword>
<comment type="similarity">
    <text evidence="1">Belongs to the sulfatase family.</text>
</comment>
<proteinExistence type="inferred from homology"/>
<feature type="domain" description="Sulfatase N-terminal" evidence="3">
    <location>
        <begin position="123"/>
        <end position="449"/>
    </location>
</feature>
<dbReference type="Pfam" id="PF00884">
    <property type="entry name" value="Sulfatase"/>
    <property type="match status" value="1"/>
</dbReference>
<feature type="compositionally biased region" description="Basic and acidic residues" evidence="2">
    <location>
        <begin position="90"/>
        <end position="103"/>
    </location>
</feature>
<protein>
    <submittedName>
        <fullName evidence="4">DUF4976 domain-containing protein</fullName>
    </submittedName>
</protein>
<dbReference type="Gene3D" id="3.40.720.10">
    <property type="entry name" value="Alkaline Phosphatase, subunit A"/>
    <property type="match status" value="1"/>
</dbReference>